<evidence type="ECO:0000313" key="6">
    <source>
        <dbReference type="Proteomes" id="UP000289497"/>
    </source>
</evidence>
<protein>
    <submittedName>
        <fullName evidence="5">Thiol peroxidase</fullName>
        <ecNumber evidence="5">1.11.1.-</ecNumber>
    </submittedName>
</protein>
<dbReference type="Gene3D" id="3.40.30.10">
    <property type="entry name" value="Glutaredoxin"/>
    <property type="match status" value="1"/>
</dbReference>
<dbReference type="EMBL" id="LR215039">
    <property type="protein sequence ID" value="VEU76187.1"/>
    <property type="molecule type" value="Genomic_DNA"/>
</dbReference>
<dbReference type="SUPFAM" id="SSF52833">
    <property type="entry name" value="Thioredoxin-like"/>
    <property type="match status" value="1"/>
</dbReference>
<dbReference type="PANTHER" id="PTHR43110">
    <property type="entry name" value="THIOL PEROXIDASE"/>
    <property type="match status" value="1"/>
</dbReference>
<evidence type="ECO:0000256" key="3">
    <source>
        <dbReference type="ARBA" id="ARBA00023284"/>
    </source>
</evidence>
<dbReference type="KEGG" id="mcou:NCTC10179_00358"/>
<dbReference type="Proteomes" id="UP000289497">
    <property type="component" value="Chromosome"/>
</dbReference>
<gene>
    <name evidence="5" type="primary">tpx</name>
    <name evidence="5" type="ORF">NCTC10179_00358</name>
</gene>
<dbReference type="RefSeq" id="WP_036433783.1">
    <property type="nucleotide sequence ID" value="NZ_LR215039.1"/>
</dbReference>
<evidence type="ECO:0000313" key="5">
    <source>
        <dbReference type="EMBL" id="VEU76187.1"/>
    </source>
</evidence>
<keyword evidence="3" id="KW-0676">Redox-active center</keyword>
<keyword evidence="1 5" id="KW-0575">Peroxidase</keyword>
<dbReference type="InterPro" id="IPR013766">
    <property type="entry name" value="Thioredoxin_domain"/>
</dbReference>
<name>A0A449B6F0_9BACT</name>
<evidence type="ECO:0000256" key="2">
    <source>
        <dbReference type="ARBA" id="ARBA00022862"/>
    </source>
</evidence>
<sequence length="164" mass="18587">MEKVNFLGKEFALLGKNVQLGETVEIVATPAGSFEDVAYENNQKHTVVVVFPSIDTRVCDMQVVASEALAKEYPNVNFVSVSVDLPTALASYQDQHKIEHIKMFSDYKHREISTKLGLLIDKMFLSARAMLVLDQNYKLVYKQVNENVHEQVDFESLKTFLSNL</sequence>
<feature type="domain" description="Thioredoxin" evidence="4">
    <location>
        <begin position="2"/>
        <end position="164"/>
    </location>
</feature>
<dbReference type="PROSITE" id="PS51352">
    <property type="entry name" value="THIOREDOXIN_2"/>
    <property type="match status" value="1"/>
</dbReference>
<dbReference type="InterPro" id="IPR000866">
    <property type="entry name" value="AhpC/TSA"/>
</dbReference>
<dbReference type="EC" id="1.11.1.-" evidence="5"/>
<reference evidence="5 6" key="1">
    <citation type="submission" date="2019-01" db="EMBL/GenBank/DDBJ databases">
        <authorList>
            <consortium name="Pathogen Informatics"/>
        </authorList>
    </citation>
    <scope>NUCLEOTIDE SEQUENCE [LARGE SCALE GENOMIC DNA]</scope>
    <source>
        <strain evidence="5 6">NCTC10179</strain>
    </source>
</reference>
<keyword evidence="2" id="KW-0049">Antioxidant</keyword>
<organism evidence="5 6">
    <name type="scientific">Mycoplasmopsis columboralis</name>
    <dbReference type="NCBI Taxonomy" id="171282"/>
    <lineage>
        <taxon>Bacteria</taxon>
        <taxon>Bacillati</taxon>
        <taxon>Mycoplasmatota</taxon>
        <taxon>Mycoplasmoidales</taxon>
        <taxon>Metamycoplasmataceae</taxon>
        <taxon>Mycoplasmopsis</taxon>
    </lineage>
</organism>
<evidence type="ECO:0000256" key="1">
    <source>
        <dbReference type="ARBA" id="ARBA00022559"/>
    </source>
</evidence>
<dbReference type="InterPro" id="IPR036249">
    <property type="entry name" value="Thioredoxin-like_sf"/>
</dbReference>
<dbReference type="OrthoDB" id="9781543at2"/>
<dbReference type="PANTHER" id="PTHR43110:SF1">
    <property type="entry name" value="THIOL PEROXIDASE"/>
    <property type="match status" value="1"/>
</dbReference>
<evidence type="ECO:0000259" key="4">
    <source>
        <dbReference type="PROSITE" id="PS51352"/>
    </source>
</evidence>
<accession>A0A449B6F0</accession>
<proteinExistence type="predicted"/>
<dbReference type="AlphaFoldDB" id="A0A449B6F0"/>
<dbReference type="Pfam" id="PF00578">
    <property type="entry name" value="AhpC-TSA"/>
    <property type="match status" value="1"/>
</dbReference>
<dbReference type="GO" id="GO:0004601">
    <property type="term" value="F:peroxidase activity"/>
    <property type="evidence" value="ECO:0007669"/>
    <property type="project" value="UniProtKB-KW"/>
</dbReference>
<dbReference type="InterPro" id="IPR050455">
    <property type="entry name" value="Tpx_Peroxidase_subfamily"/>
</dbReference>
<keyword evidence="6" id="KW-1185">Reference proteome</keyword>
<keyword evidence="5" id="KW-0560">Oxidoreductase</keyword>